<dbReference type="InterPro" id="IPR025403">
    <property type="entry name" value="TgpA-like_C"/>
</dbReference>
<name>A0ABD6CI42_9EURY</name>
<protein>
    <submittedName>
        <fullName evidence="2">DUF4129 domain-containing protein</fullName>
    </submittedName>
</protein>
<evidence type="ECO:0000313" key="3">
    <source>
        <dbReference type="Proteomes" id="UP001597085"/>
    </source>
</evidence>
<dbReference type="Proteomes" id="UP001597085">
    <property type="component" value="Unassembled WGS sequence"/>
</dbReference>
<dbReference type="AlphaFoldDB" id="A0ABD6CI42"/>
<dbReference type="RefSeq" id="WP_390276679.1">
    <property type="nucleotide sequence ID" value="NZ_JBHUDK010000002.1"/>
</dbReference>
<organism evidence="2 3">
    <name type="scientific">Halobellus rarus</name>
    <dbReference type="NCBI Taxonomy" id="1126237"/>
    <lineage>
        <taxon>Archaea</taxon>
        <taxon>Methanobacteriati</taxon>
        <taxon>Methanobacteriota</taxon>
        <taxon>Stenosarchaea group</taxon>
        <taxon>Halobacteria</taxon>
        <taxon>Halobacteriales</taxon>
        <taxon>Haloferacaceae</taxon>
        <taxon>Halobellus</taxon>
    </lineage>
</organism>
<feature type="domain" description="Protein-glutamine gamma-glutamyltransferase-like C-terminal" evidence="1">
    <location>
        <begin position="2"/>
        <end position="69"/>
    </location>
</feature>
<dbReference type="EMBL" id="JBHUDK010000002">
    <property type="protein sequence ID" value="MFD1597698.1"/>
    <property type="molecule type" value="Genomic_DNA"/>
</dbReference>
<sequence length="80" mass="8845">MYRAWVEMTAHLDLDRPQSSTPGEFAAAAVDAGMDPDDVDELTRLFEAVRYGDERVTDARADRAVAALRRIESAYAGDEP</sequence>
<keyword evidence="3" id="KW-1185">Reference proteome</keyword>
<comment type="caution">
    <text evidence="2">The sequence shown here is derived from an EMBL/GenBank/DDBJ whole genome shotgun (WGS) entry which is preliminary data.</text>
</comment>
<evidence type="ECO:0000259" key="1">
    <source>
        <dbReference type="Pfam" id="PF13559"/>
    </source>
</evidence>
<evidence type="ECO:0000313" key="2">
    <source>
        <dbReference type="EMBL" id="MFD1597698.1"/>
    </source>
</evidence>
<gene>
    <name evidence="2" type="ORF">ACFSBX_01815</name>
</gene>
<dbReference type="Pfam" id="PF13559">
    <property type="entry name" value="DUF4129"/>
    <property type="match status" value="1"/>
</dbReference>
<proteinExistence type="predicted"/>
<reference evidence="2 3" key="1">
    <citation type="journal article" date="2019" name="Int. J. Syst. Evol. Microbiol.">
        <title>The Global Catalogue of Microorganisms (GCM) 10K type strain sequencing project: providing services to taxonomists for standard genome sequencing and annotation.</title>
        <authorList>
            <consortium name="The Broad Institute Genomics Platform"/>
            <consortium name="The Broad Institute Genome Sequencing Center for Infectious Disease"/>
            <person name="Wu L."/>
            <person name="Ma J."/>
        </authorList>
    </citation>
    <scope>NUCLEOTIDE SEQUENCE [LARGE SCALE GENOMIC DNA]</scope>
    <source>
        <strain evidence="2 3">CGMCC 1.12121</strain>
    </source>
</reference>
<accession>A0ABD6CI42</accession>